<evidence type="ECO:0000259" key="3">
    <source>
        <dbReference type="Pfam" id="PF07238"/>
    </source>
</evidence>
<dbReference type="AlphaFoldDB" id="A0A160TCG5"/>
<dbReference type="Gene3D" id="2.40.10.220">
    <property type="entry name" value="predicted glycosyltransferase like domains"/>
    <property type="match status" value="1"/>
</dbReference>
<evidence type="ECO:0008006" key="6">
    <source>
        <dbReference type="Google" id="ProtNLM"/>
    </source>
</evidence>
<sequence>MPEQTNQEYVLTEAEDVYGALRKIVLLETPVSVKIDGSEEVFHSAITDTIFKTRSFFMDKVIPEHGNDLIRAGKRFIIECDTQGVRIEFRMSGRLKYNPEHAQYRAEFPLEVLYLQRRTAYRVIVPPAHQILIKVKMNDDQGDLIGRILDLSSSGFKVQFEGDCKARLEEQKQFPVARVRFNRENTMDCSLEARHIVVNEEGNTQCGFAFTLLSPAAQRYLDRLITEFQWEERQIKLQQPTEEL</sequence>
<feature type="domain" description="Type III secretion system flagellar brake protein YcgR PilZN" evidence="4">
    <location>
        <begin position="9"/>
        <end position="112"/>
    </location>
</feature>
<evidence type="ECO:0000313" key="5">
    <source>
        <dbReference type="EMBL" id="CUS42185.1"/>
    </source>
</evidence>
<dbReference type="Pfam" id="PF07238">
    <property type="entry name" value="PilZ"/>
    <property type="match status" value="1"/>
</dbReference>
<dbReference type="InterPro" id="IPR009875">
    <property type="entry name" value="PilZ_domain"/>
</dbReference>
<dbReference type="Pfam" id="PF07317">
    <property type="entry name" value="PilZN"/>
    <property type="match status" value="1"/>
</dbReference>
<evidence type="ECO:0000256" key="2">
    <source>
        <dbReference type="ARBA" id="ARBA00023143"/>
    </source>
</evidence>
<dbReference type="SUPFAM" id="SSF141371">
    <property type="entry name" value="PilZ domain-like"/>
    <property type="match status" value="1"/>
</dbReference>
<dbReference type="EMBL" id="CZQC01000062">
    <property type="protein sequence ID" value="CUS42185.1"/>
    <property type="molecule type" value="Genomic_DNA"/>
</dbReference>
<dbReference type="InterPro" id="IPR012349">
    <property type="entry name" value="Split_barrel_FMN-bd"/>
</dbReference>
<evidence type="ECO:0000259" key="4">
    <source>
        <dbReference type="Pfam" id="PF07317"/>
    </source>
</evidence>
<organism evidence="5">
    <name type="scientific">hydrothermal vent metagenome</name>
    <dbReference type="NCBI Taxonomy" id="652676"/>
    <lineage>
        <taxon>unclassified sequences</taxon>
        <taxon>metagenomes</taxon>
        <taxon>ecological metagenomes</taxon>
    </lineage>
</organism>
<proteinExistence type="predicted"/>
<keyword evidence="1" id="KW-0547">Nucleotide-binding</keyword>
<name>A0A160TCG5_9ZZZZ</name>
<gene>
    <name evidence="5" type="ORF">MGWOODY_Tha2535</name>
</gene>
<dbReference type="Gene3D" id="2.30.110.10">
    <property type="entry name" value="Electron Transport, Fmn-binding Protein, Chain A"/>
    <property type="match status" value="1"/>
</dbReference>
<reference evidence="5" key="1">
    <citation type="submission" date="2015-10" db="EMBL/GenBank/DDBJ databases">
        <authorList>
            <person name="Gilbert D.G."/>
        </authorList>
    </citation>
    <scope>NUCLEOTIDE SEQUENCE</scope>
</reference>
<dbReference type="GO" id="GO:0035438">
    <property type="term" value="F:cyclic-di-GMP binding"/>
    <property type="evidence" value="ECO:0007669"/>
    <property type="project" value="InterPro"/>
</dbReference>
<keyword evidence="2" id="KW-0975">Bacterial flagellum</keyword>
<dbReference type="InterPro" id="IPR009926">
    <property type="entry name" value="T3SS_YcgR_PilZN"/>
</dbReference>
<accession>A0A160TCG5</accession>
<feature type="domain" description="PilZ" evidence="3">
    <location>
        <begin position="116"/>
        <end position="226"/>
    </location>
</feature>
<protein>
    <recommendedName>
        <fullName evidence="6">PilZ domain-containing protein</fullName>
    </recommendedName>
</protein>
<evidence type="ECO:0000256" key="1">
    <source>
        <dbReference type="ARBA" id="ARBA00022741"/>
    </source>
</evidence>